<dbReference type="GO" id="GO:0071555">
    <property type="term" value="P:cell wall organization"/>
    <property type="evidence" value="ECO:0007669"/>
    <property type="project" value="UniProtKB-UniRule"/>
</dbReference>
<evidence type="ECO:0000256" key="9">
    <source>
        <dbReference type="PROSITE-ProRule" id="PRU01373"/>
    </source>
</evidence>
<dbReference type="STRING" id="1120955.SAMN03080610_00285"/>
<gene>
    <name evidence="12" type="ORF">SAMN03080610_00285</name>
</gene>
<dbReference type="InterPro" id="IPR050979">
    <property type="entry name" value="LD-transpeptidase"/>
</dbReference>
<evidence type="ECO:0000256" key="6">
    <source>
        <dbReference type="ARBA" id="ARBA00022960"/>
    </source>
</evidence>
<dbReference type="Pfam" id="PF03734">
    <property type="entry name" value="YkuD"/>
    <property type="match status" value="1"/>
</dbReference>
<keyword evidence="12" id="KW-0449">Lipoprotein</keyword>
<evidence type="ECO:0000256" key="3">
    <source>
        <dbReference type="ARBA" id="ARBA00022676"/>
    </source>
</evidence>
<dbReference type="OrthoDB" id="9813664at2"/>
<keyword evidence="6 9" id="KW-0133">Cell shape</keyword>
<name>A0A1G5M8T8_AFIMA</name>
<keyword evidence="3" id="KW-0328">Glycosyltransferase</keyword>
<dbReference type="GO" id="GO:0071972">
    <property type="term" value="F:peptidoglycan L,D-transpeptidase activity"/>
    <property type="evidence" value="ECO:0007669"/>
    <property type="project" value="TreeGrafter"/>
</dbReference>
<dbReference type="Gene3D" id="2.40.440.10">
    <property type="entry name" value="L,D-transpeptidase catalytic domain-like"/>
    <property type="match status" value="1"/>
</dbReference>
<keyword evidence="10" id="KW-0732">Signal</keyword>
<dbReference type="RefSeq" id="WP_092809106.1">
    <property type="nucleotide sequence ID" value="NZ_FMVW01000001.1"/>
</dbReference>
<evidence type="ECO:0000256" key="7">
    <source>
        <dbReference type="ARBA" id="ARBA00022984"/>
    </source>
</evidence>
<dbReference type="GO" id="GO:0008360">
    <property type="term" value="P:regulation of cell shape"/>
    <property type="evidence" value="ECO:0007669"/>
    <property type="project" value="UniProtKB-UniRule"/>
</dbReference>
<keyword evidence="7 9" id="KW-0573">Peptidoglycan synthesis</keyword>
<dbReference type="SUPFAM" id="SSF141523">
    <property type="entry name" value="L,D-transpeptidase catalytic domain-like"/>
    <property type="match status" value="1"/>
</dbReference>
<dbReference type="GO" id="GO:0016757">
    <property type="term" value="F:glycosyltransferase activity"/>
    <property type="evidence" value="ECO:0007669"/>
    <property type="project" value="UniProtKB-KW"/>
</dbReference>
<feature type="chain" id="PRO_5011614277" evidence="10">
    <location>
        <begin position="28"/>
        <end position="205"/>
    </location>
</feature>
<keyword evidence="8 9" id="KW-0961">Cell wall biogenesis/degradation</keyword>
<comment type="similarity">
    <text evidence="2">Belongs to the YkuD family.</text>
</comment>
<evidence type="ECO:0000256" key="4">
    <source>
        <dbReference type="ARBA" id="ARBA00022679"/>
    </source>
</evidence>
<evidence type="ECO:0000256" key="1">
    <source>
        <dbReference type="ARBA" id="ARBA00004752"/>
    </source>
</evidence>
<comment type="pathway">
    <text evidence="1 9">Cell wall biogenesis; peptidoglycan biosynthesis.</text>
</comment>
<evidence type="ECO:0000256" key="10">
    <source>
        <dbReference type="SAM" id="SignalP"/>
    </source>
</evidence>
<accession>A0A1G5M8T8</accession>
<dbReference type="CDD" id="cd16913">
    <property type="entry name" value="YkuD_like"/>
    <property type="match status" value="1"/>
</dbReference>
<keyword evidence="4" id="KW-0808">Transferase</keyword>
<dbReference type="AlphaFoldDB" id="A0A1G5M8T8"/>
<dbReference type="GO" id="GO:0018104">
    <property type="term" value="P:peptidoglycan-protein cross-linking"/>
    <property type="evidence" value="ECO:0007669"/>
    <property type="project" value="TreeGrafter"/>
</dbReference>
<dbReference type="EMBL" id="FMVW01000001">
    <property type="protein sequence ID" value="SCZ21575.1"/>
    <property type="molecule type" value="Genomic_DNA"/>
</dbReference>
<dbReference type="FunFam" id="2.40.440.10:FF:000002">
    <property type="entry name" value="L,D-transpeptidase ErfK/SrfK"/>
    <property type="match status" value="1"/>
</dbReference>
<evidence type="ECO:0000256" key="5">
    <source>
        <dbReference type="ARBA" id="ARBA00022801"/>
    </source>
</evidence>
<dbReference type="Proteomes" id="UP000199347">
    <property type="component" value="Unassembled WGS sequence"/>
</dbReference>
<reference evidence="13" key="1">
    <citation type="submission" date="2016-10" db="EMBL/GenBank/DDBJ databases">
        <authorList>
            <person name="Varghese N."/>
            <person name="Submissions S."/>
        </authorList>
    </citation>
    <scope>NUCLEOTIDE SEQUENCE [LARGE SCALE GENOMIC DNA]</scope>
    <source>
        <strain evidence="13">DSM 2698</strain>
    </source>
</reference>
<evidence type="ECO:0000256" key="8">
    <source>
        <dbReference type="ARBA" id="ARBA00023316"/>
    </source>
</evidence>
<evidence type="ECO:0000313" key="13">
    <source>
        <dbReference type="Proteomes" id="UP000199347"/>
    </source>
</evidence>
<sequence>MFHRRLIRAGLPAIAFLVLGLFGSAQALTFFDPVSGGFVEVDQRYSKNRKPPAKYHRQTVRFSTKEAPGTIIIDTNKHFLYYVLSHNRAVRYGIGVGREGFGWDGEVHVARKSEWPRWFPPQEMIAREPRLKKYANGMPGGPSNPLGARALYLFDGGRDTLYRIHGTNEPWTIGLNVSSGCIRLVNDDVIDLYNRVKPGAKVIVL</sequence>
<dbReference type="PROSITE" id="PS52029">
    <property type="entry name" value="LD_TPASE"/>
    <property type="match status" value="1"/>
</dbReference>
<feature type="active site" description="Proton donor/acceptor" evidence="9">
    <location>
        <position position="165"/>
    </location>
</feature>
<dbReference type="InterPro" id="IPR005490">
    <property type="entry name" value="LD_TPept_cat_dom"/>
</dbReference>
<feature type="domain" description="L,D-TPase catalytic" evidence="11">
    <location>
        <begin position="69"/>
        <end position="205"/>
    </location>
</feature>
<dbReference type="UniPathway" id="UPA00219"/>
<feature type="signal peptide" evidence="10">
    <location>
        <begin position="1"/>
        <end position="27"/>
    </location>
</feature>
<keyword evidence="5" id="KW-0378">Hydrolase</keyword>
<feature type="active site" description="Nucleophile" evidence="9">
    <location>
        <position position="181"/>
    </location>
</feature>
<keyword evidence="13" id="KW-1185">Reference proteome</keyword>
<dbReference type="PANTHER" id="PTHR30582">
    <property type="entry name" value="L,D-TRANSPEPTIDASE"/>
    <property type="match status" value="1"/>
</dbReference>
<evidence type="ECO:0000256" key="2">
    <source>
        <dbReference type="ARBA" id="ARBA00005992"/>
    </source>
</evidence>
<dbReference type="InterPro" id="IPR038063">
    <property type="entry name" value="Transpep_catalytic_dom"/>
</dbReference>
<dbReference type="PANTHER" id="PTHR30582:SF24">
    <property type="entry name" value="L,D-TRANSPEPTIDASE ERFK_SRFK-RELATED"/>
    <property type="match status" value="1"/>
</dbReference>
<evidence type="ECO:0000259" key="11">
    <source>
        <dbReference type="PROSITE" id="PS52029"/>
    </source>
</evidence>
<proteinExistence type="inferred from homology"/>
<evidence type="ECO:0000313" key="12">
    <source>
        <dbReference type="EMBL" id="SCZ21575.1"/>
    </source>
</evidence>
<organism evidence="12 13">
    <name type="scientific">Afifella marina DSM 2698</name>
    <dbReference type="NCBI Taxonomy" id="1120955"/>
    <lineage>
        <taxon>Bacteria</taxon>
        <taxon>Pseudomonadati</taxon>
        <taxon>Pseudomonadota</taxon>
        <taxon>Alphaproteobacteria</taxon>
        <taxon>Hyphomicrobiales</taxon>
        <taxon>Afifellaceae</taxon>
        <taxon>Afifella</taxon>
    </lineage>
</organism>
<dbReference type="GO" id="GO:0005576">
    <property type="term" value="C:extracellular region"/>
    <property type="evidence" value="ECO:0007669"/>
    <property type="project" value="TreeGrafter"/>
</dbReference>
<protein>
    <submittedName>
        <fullName evidence="12">Lipoprotein-anchoring transpeptidase ErfK/SrfK</fullName>
    </submittedName>
</protein>